<protein>
    <submittedName>
        <fullName evidence="1">Uncharacterized protein</fullName>
    </submittedName>
</protein>
<accession>A0A4P7IID4</accession>
<gene>
    <name evidence="1" type="ORF">EXE58_13905</name>
</gene>
<evidence type="ECO:0000313" key="2">
    <source>
        <dbReference type="Proteomes" id="UP000294853"/>
    </source>
</evidence>
<dbReference type="OrthoDB" id="3784587at2"/>
<dbReference type="KEGG" id="nsn:EXE58_13905"/>
<dbReference type="RefSeq" id="WP_135268437.1">
    <property type="nucleotide sequence ID" value="NZ_CP038436.1"/>
</dbReference>
<dbReference type="EMBL" id="CP038436">
    <property type="protein sequence ID" value="QBX56450.1"/>
    <property type="molecule type" value="Genomic_DNA"/>
</dbReference>
<keyword evidence="2" id="KW-1185">Reference proteome</keyword>
<organism evidence="1 2">
    <name type="scientific">Nocardioides seonyuensis</name>
    <dbReference type="NCBI Taxonomy" id="2518371"/>
    <lineage>
        <taxon>Bacteria</taxon>
        <taxon>Bacillati</taxon>
        <taxon>Actinomycetota</taxon>
        <taxon>Actinomycetes</taxon>
        <taxon>Propionibacteriales</taxon>
        <taxon>Nocardioidaceae</taxon>
        <taxon>Nocardioides</taxon>
    </lineage>
</organism>
<reference evidence="1 2" key="1">
    <citation type="submission" date="2019-03" db="EMBL/GenBank/DDBJ databases">
        <title>Three New Species of Nocardioides, Nocardioides euryhalodurans sp. nov., Nocardioides seonyuensis sp. nov. and Nocardioides eburneoflavus sp. nov. Iolated from Soil.</title>
        <authorList>
            <person name="Roh S.G."/>
            <person name="Lee C."/>
            <person name="Kim M.-K."/>
            <person name="Kim S.B."/>
        </authorList>
    </citation>
    <scope>NUCLEOTIDE SEQUENCE [LARGE SCALE GENOMIC DNA]</scope>
    <source>
        <strain evidence="1 2">MMS17-SY207-3</strain>
    </source>
</reference>
<proteinExistence type="predicted"/>
<evidence type="ECO:0000313" key="1">
    <source>
        <dbReference type="EMBL" id="QBX56450.1"/>
    </source>
</evidence>
<sequence>MKMGHPALDFPVYGLRDSPPGPRWIDAVVGRLGHPVDGLWLEHGSTPRDAARPWVRVGTFRRDRFPGAEVDADQRVAFDAVFAVVDATMPHPMDRSEDHGARLLDSASARAASPTAWQQVSWVLGHQSVPASVLHWAGAWVAFTTALPGVDIVVIGFGVEPAGLTLTEVRDAEAYHFDPDQPITFPDTVERSRAAAGVRYGASTADGWWPEHPDHTTATA</sequence>
<name>A0A4P7IID4_9ACTN</name>
<dbReference type="Proteomes" id="UP000294853">
    <property type="component" value="Chromosome"/>
</dbReference>
<dbReference type="AlphaFoldDB" id="A0A4P7IID4"/>